<accession>A0A2D0PLA3</accession>
<dbReference type="RefSeq" id="XP_017306774.1">
    <property type="nucleotide sequence ID" value="XM_017451285.3"/>
</dbReference>
<dbReference type="Gene3D" id="1.25.40.20">
    <property type="entry name" value="Ankyrin repeat-containing domain"/>
    <property type="match status" value="2"/>
</dbReference>
<dbReference type="InterPro" id="IPR036770">
    <property type="entry name" value="Ankyrin_rpt-contain_sf"/>
</dbReference>
<feature type="repeat" description="ANK" evidence="1">
    <location>
        <begin position="1149"/>
        <end position="1181"/>
    </location>
</feature>
<name>A0A2D0PLA3_ICTPU</name>
<feature type="compositionally biased region" description="Polar residues" evidence="2">
    <location>
        <begin position="152"/>
        <end position="168"/>
    </location>
</feature>
<dbReference type="Proteomes" id="UP000221080">
    <property type="component" value="Chromosome 22"/>
</dbReference>
<organism evidence="3 4">
    <name type="scientific">Ictalurus punctatus</name>
    <name type="common">Channel catfish</name>
    <name type="synonym">Silurus punctatus</name>
    <dbReference type="NCBI Taxonomy" id="7998"/>
    <lineage>
        <taxon>Eukaryota</taxon>
        <taxon>Metazoa</taxon>
        <taxon>Chordata</taxon>
        <taxon>Craniata</taxon>
        <taxon>Vertebrata</taxon>
        <taxon>Euteleostomi</taxon>
        <taxon>Actinopterygii</taxon>
        <taxon>Neopterygii</taxon>
        <taxon>Teleostei</taxon>
        <taxon>Ostariophysi</taxon>
        <taxon>Siluriformes</taxon>
        <taxon>Ictaluridae</taxon>
        <taxon>Ictalurus</taxon>
    </lineage>
</organism>
<reference evidence="3" key="1">
    <citation type="journal article" date="2016" name="Nat. Commun.">
        <title>The channel catfish genome sequence provides insights into the evolution of scale formation in teleosts.</title>
        <authorList>
            <person name="Liu Z."/>
            <person name="Liu S."/>
            <person name="Yao J."/>
            <person name="Bao L."/>
            <person name="Zhang J."/>
            <person name="Li Y."/>
            <person name="Jiang C."/>
            <person name="Sun L."/>
            <person name="Wang R."/>
            <person name="Zhang Y."/>
            <person name="Zhou T."/>
            <person name="Zeng Q."/>
            <person name="Fu Q."/>
            <person name="Gao S."/>
            <person name="Li N."/>
            <person name="Koren S."/>
            <person name="Jiang Y."/>
            <person name="Zimin A."/>
            <person name="Xu P."/>
            <person name="Phillippy A.M."/>
            <person name="Geng X."/>
            <person name="Song L."/>
            <person name="Sun F."/>
            <person name="Li C."/>
            <person name="Wang X."/>
            <person name="Chen A."/>
            <person name="Jin Y."/>
            <person name="Yuan Z."/>
            <person name="Yang Y."/>
            <person name="Tan S."/>
            <person name="Peatman E."/>
            <person name="Lu J."/>
            <person name="Qin Z."/>
            <person name="Dunham R."/>
            <person name="Li Z."/>
            <person name="Sonstegard T."/>
            <person name="Feng J."/>
            <person name="Danzmann R.G."/>
            <person name="Schroeder S."/>
            <person name="Scheffler B."/>
            <person name="Duke M.V."/>
            <person name="Ballard L."/>
            <person name="Kucuktas H."/>
            <person name="Kaltenboeck L."/>
            <person name="Liu H."/>
            <person name="Armbruster J."/>
            <person name="Xie Y."/>
            <person name="Kirby M.L."/>
            <person name="Tian Y."/>
            <person name="Flanagan M.E."/>
            <person name="Mu W."/>
            <person name="Waldbieser G.C."/>
        </authorList>
    </citation>
    <scope>NUCLEOTIDE SEQUENCE [LARGE SCALE GENOMIC DNA]</scope>
    <source>
        <strain evidence="3">SDA103</strain>
    </source>
</reference>
<dbReference type="PANTHER" id="PTHR24149:SF14">
    <property type="entry name" value="ANKYRIN REPEAT DOMAIN 12"/>
    <property type="match status" value="1"/>
</dbReference>
<keyword evidence="1" id="KW-0040">ANK repeat</keyword>
<feature type="compositionally biased region" description="Polar residues" evidence="2">
    <location>
        <begin position="978"/>
        <end position="991"/>
    </location>
</feature>
<dbReference type="OrthoDB" id="5806726at2759"/>
<feature type="compositionally biased region" description="Polar residues" evidence="2">
    <location>
        <begin position="1340"/>
        <end position="1349"/>
    </location>
</feature>
<dbReference type="PROSITE" id="PS50297">
    <property type="entry name" value="ANK_REP_REGION"/>
    <property type="match status" value="6"/>
</dbReference>
<protein>
    <submittedName>
        <fullName evidence="4">Ankyrin repeat domain-containing protein 31 isoform X1</fullName>
    </submittedName>
</protein>
<dbReference type="SMART" id="SM00248">
    <property type="entry name" value="ANK"/>
    <property type="match status" value="6"/>
</dbReference>
<sequence length="1403" mass="153684">MEFDVGHEEIITTDAESEEADEKFYMNRLLMLSAAGELSTPSTHTPPLSCSHYGISPEIGLLAQRGIRTPVGSSHVKCTKNKQTITDSPLIHSLSQSNTVCKEDEGSTKMDQSKGDPVTVTMTPKRIYTDANQPQPNPMTSVQHPKPLFTPGQPQSVCSGQSAVGSQKSVRKHVQGMSEIKKDKGSNSKSRPQEPGLRSLSSERGETVKSAVLPHVSTRGQQRPGTGLCGKSTTTPASGKRKVLQLQSIHKRNKYGETHLHLAVMKEDLQSVKDMIEAGACVNLADNAGWTPLHESILGHNYTIAETLLRAGALVNSVGHEGITPLQDAVQLGNFKLAHLLLKWGADPLLKNQKGDNAIDVSQDRNIETLLRRYAAKGCRRTRQSAAIDEAEKDQQASEAEVYPAVCPDSEDTTKVHDTSSAKAEVKSSAQILPQLRDPRKDSEDDGSLPVQERESPGSDPTSCPDSDPDSDITVDYTETRSPSPEHWALSATQDFSGATDRIVDETVRENNSTINEELLVNQSLVSGANEINPNQWKDSCRDTTDEAVLAGSRDQHETDLVEESNSGVGKKKMRRMTMASDQNFLDYLLNFDLNSVSVVNTGTGSMASRAAPLNKNVCKNPFSSPVVCEDPYRSHAQSNSYQECSIPVLTSCQVEVSASCADEQSLPLEESSESSSSQSLLIGLIHDQGLTCSPEPQVGLKNVGQLKPTNEQLKLVHSVNPTLKKTVTTPLYCKERQQKQTSLLRPIFDSNAVSSEGTHVDDVNSIAYGEVFVLPKGSVFTELSNAELHCQSNDPDEYIKQLQQKQEDKVTLFGFSHCPVSSADINGFVCNERLCGGRSPSRVPDTTLAGALELQASPLCEEKQLLVITPSSKSPKDDEIDINSSRKIPPDDNIPTVSLVLVCAEDDAVENDDTKSSADSDCTVIEEQEQLKSTHKHSEAVTIQARLSPAPVVSTYEGERQDKQHDLCKTVKEHSSGEPTESTTDSLNTESSVSILTDLSQKPLCLLPTPDNNQCTESAGQDGFQKAVENQEASYTAKLSQRKKKRSKHQLRKQTKQADVLNAATKPVANFNLRNINSSNFLGETRLHRACKRGNLPEVKRLIKAGININIADNAGWTALHEASVKGYPDVVEELLRAGANVNSKGLEGLSPLHDAVTSGEYEVVMLLLQYGSNPHHKNSLGQSALDLAKHEIIKELLLTFREHPGVPEKPTESSKEDLEILHCEHIWKDNQAHRQPPASFRRDDKRSTRSTAGSEPCSSLECGESRAMRTTLEEVEPSSKKTVTGQLCCEESQQNQTSLRLPTFHNTEVHRRPPASVRRDDKRITAASSAGSAPNSSECGQPQSTKATPKEVEPKQTGALRNETLMSITSIRLISNEEFLPSYMMDRYWDSFLNNDWDWES</sequence>
<feature type="compositionally biased region" description="Basic and acidic residues" evidence="2">
    <location>
        <begin position="412"/>
        <end position="426"/>
    </location>
</feature>
<feature type="compositionally biased region" description="Basic and acidic residues" evidence="2">
    <location>
        <begin position="1309"/>
        <end position="1326"/>
    </location>
</feature>
<feature type="compositionally biased region" description="Polar residues" evidence="2">
    <location>
        <begin position="130"/>
        <end position="143"/>
    </location>
</feature>
<dbReference type="CTD" id="256006"/>
<feature type="compositionally biased region" description="Low complexity" evidence="2">
    <location>
        <begin position="1328"/>
        <end position="1339"/>
    </location>
</feature>
<evidence type="ECO:0000256" key="1">
    <source>
        <dbReference type="PROSITE-ProRule" id="PRU00023"/>
    </source>
</evidence>
<feature type="region of interest" description="Disordered" evidence="2">
    <location>
        <begin position="1233"/>
        <end position="1363"/>
    </location>
</feature>
<dbReference type="Pfam" id="PF12796">
    <property type="entry name" value="Ank_2"/>
    <property type="match status" value="2"/>
</dbReference>
<reference evidence="4" key="2">
    <citation type="submission" date="2025-08" db="UniProtKB">
        <authorList>
            <consortium name="RefSeq"/>
        </authorList>
    </citation>
    <scope>IDENTIFICATION</scope>
    <source>
        <tissue evidence="4">Blood</tissue>
    </source>
</reference>
<feature type="region of interest" description="Disordered" evidence="2">
    <location>
        <begin position="872"/>
        <end position="892"/>
    </location>
</feature>
<feature type="region of interest" description="Disordered" evidence="2">
    <location>
        <begin position="128"/>
        <end position="242"/>
    </location>
</feature>
<dbReference type="InterPro" id="IPR053210">
    <property type="entry name" value="ANKRD12"/>
</dbReference>
<feature type="repeat" description="ANK" evidence="1">
    <location>
        <begin position="321"/>
        <end position="353"/>
    </location>
</feature>
<feature type="repeat" description="ANK" evidence="1">
    <location>
        <begin position="1116"/>
        <end position="1148"/>
    </location>
</feature>
<evidence type="ECO:0000313" key="4">
    <source>
        <dbReference type="RefSeq" id="XP_017306774.1"/>
    </source>
</evidence>
<dbReference type="PROSITE" id="PS50088">
    <property type="entry name" value="ANK_REPEAT"/>
    <property type="match status" value="6"/>
</dbReference>
<feature type="compositionally biased region" description="Basic residues" evidence="2">
    <location>
        <begin position="1041"/>
        <end position="1056"/>
    </location>
</feature>
<feature type="repeat" description="ANK" evidence="1">
    <location>
        <begin position="255"/>
        <end position="287"/>
    </location>
</feature>
<feature type="region of interest" description="Disordered" evidence="2">
    <location>
        <begin position="971"/>
        <end position="991"/>
    </location>
</feature>
<feature type="compositionally biased region" description="Polar residues" evidence="2">
    <location>
        <begin position="1282"/>
        <end position="1308"/>
    </location>
</feature>
<evidence type="ECO:0000256" key="2">
    <source>
        <dbReference type="SAM" id="MobiDB-lite"/>
    </source>
</evidence>
<dbReference type="Pfam" id="PF00023">
    <property type="entry name" value="Ank"/>
    <property type="match status" value="1"/>
</dbReference>
<feature type="region of interest" description="Disordered" evidence="2">
    <location>
        <begin position="1037"/>
        <end position="1058"/>
    </location>
</feature>
<dbReference type="KEGG" id="ipu:108255359"/>
<gene>
    <name evidence="4" type="primary">ankrd31</name>
</gene>
<feature type="region of interest" description="Disordered" evidence="2">
    <location>
        <begin position="382"/>
        <end position="487"/>
    </location>
</feature>
<dbReference type="SUPFAM" id="SSF48403">
    <property type="entry name" value="Ankyrin repeat"/>
    <property type="match status" value="2"/>
</dbReference>
<feature type="repeat" description="ANK" evidence="1">
    <location>
        <begin position="1083"/>
        <end position="1115"/>
    </location>
</feature>
<dbReference type="GO" id="GO:0005654">
    <property type="term" value="C:nucleoplasm"/>
    <property type="evidence" value="ECO:0007669"/>
    <property type="project" value="TreeGrafter"/>
</dbReference>
<proteinExistence type="predicted"/>
<dbReference type="PANTHER" id="PTHR24149">
    <property type="entry name" value="ANKYRIN REPEAT DOMAIN-CONTAINING PROTEIN 12"/>
    <property type="match status" value="1"/>
</dbReference>
<dbReference type="InterPro" id="IPR002110">
    <property type="entry name" value="Ankyrin_rpt"/>
</dbReference>
<feature type="repeat" description="ANK" evidence="1">
    <location>
        <begin position="288"/>
        <end position="320"/>
    </location>
</feature>
<evidence type="ECO:0000313" key="3">
    <source>
        <dbReference type="Proteomes" id="UP000221080"/>
    </source>
</evidence>
<dbReference type="GeneID" id="108255359"/>
<keyword evidence="3" id="KW-1185">Reference proteome</keyword>